<feature type="region of interest" description="Disordered" evidence="1">
    <location>
        <begin position="23"/>
        <end position="45"/>
    </location>
</feature>
<name>A0A8K0MET6_9ROSA</name>
<comment type="caution">
    <text evidence="2">The sequence shown here is derived from an EMBL/GenBank/DDBJ whole genome shotgun (WGS) entry which is preliminary data.</text>
</comment>
<feature type="compositionally biased region" description="Acidic residues" evidence="1">
    <location>
        <begin position="23"/>
        <end position="38"/>
    </location>
</feature>
<dbReference type="Proteomes" id="UP000796880">
    <property type="component" value="Unassembled WGS sequence"/>
</dbReference>
<evidence type="ECO:0000256" key="1">
    <source>
        <dbReference type="SAM" id="MobiDB-lite"/>
    </source>
</evidence>
<reference evidence="2" key="1">
    <citation type="submission" date="2020-03" db="EMBL/GenBank/DDBJ databases">
        <title>A high-quality chromosome-level genome assembly of a woody plant with both climbing and erect habits, Rhamnella rubrinervis.</title>
        <authorList>
            <person name="Lu Z."/>
            <person name="Yang Y."/>
            <person name="Zhu X."/>
            <person name="Sun Y."/>
        </authorList>
    </citation>
    <scope>NUCLEOTIDE SEQUENCE</scope>
    <source>
        <strain evidence="2">BYM</strain>
        <tissue evidence="2">Leaf</tissue>
    </source>
</reference>
<evidence type="ECO:0000313" key="2">
    <source>
        <dbReference type="EMBL" id="KAF3443393.1"/>
    </source>
</evidence>
<keyword evidence="3" id="KW-1185">Reference proteome</keyword>
<sequence length="66" mass="7655">MDNHLAPLGFGSSQAIVADINDEEDLEEDTEEDLEEADSSERIKDSKDFMDFEKLEYHKDLEDFDQ</sequence>
<proteinExistence type="predicted"/>
<dbReference type="AlphaFoldDB" id="A0A8K0MET6"/>
<accession>A0A8K0MET6</accession>
<dbReference type="EMBL" id="VOIH02000006">
    <property type="protein sequence ID" value="KAF3443393.1"/>
    <property type="molecule type" value="Genomic_DNA"/>
</dbReference>
<evidence type="ECO:0000313" key="3">
    <source>
        <dbReference type="Proteomes" id="UP000796880"/>
    </source>
</evidence>
<organism evidence="2 3">
    <name type="scientific">Rhamnella rubrinervis</name>
    <dbReference type="NCBI Taxonomy" id="2594499"/>
    <lineage>
        <taxon>Eukaryota</taxon>
        <taxon>Viridiplantae</taxon>
        <taxon>Streptophyta</taxon>
        <taxon>Embryophyta</taxon>
        <taxon>Tracheophyta</taxon>
        <taxon>Spermatophyta</taxon>
        <taxon>Magnoliopsida</taxon>
        <taxon>eudicotyledons</taxon>
        <taxon>Gunneridae</taxon>
        <taxon>Pentapetalae</taxon>
        <taxon>rosids</taxon>
        <taxon>fabids</taxon>
        <taxon>Rosales</taxon>
        <taxon>Rhamnaceae</taxon>
        <taxon>rhamnoid group</taxon>
        <taxon>Rhamneae</taxon>
        <taxon>Rhamnella</taxon>
    </lineage>
</organism>
<protein>
    <submittedName>
        <fullName evidence="2">Uncharacterized protein</fullName>
    </submittedName>
</protein>
<gene>
    <name evidence="2" type="ORF">FNV43_RR13075</name>
</gene>